<comment type="caution">
    <text evidence="4">The sequence shown here is derived from an EMBL/GenBank/DDBJ whole genome shotgun (WGS) entry which is preliminary data.</text>
</comment>
<dbReference type="PROSITE" id="PS51257">
    <property type="entry name" value="PROKAR_LIPOPROTEIN"/>
    <property type="match status" value="1"/>
</dbReference>
<evidence type="ECO:0000313" key="5">
    <source>
        <dbReference type="Proteomes" id="UP001203972"/>
    </source>
</evidence>
<keyword evidence="3" id="KW-1133">Transmembrane helix</keyword>
<protein>
    <submittedName>
        <fullName evidence="4">Class B sortase</fullName>
        <ecNumber evidence="4">3.4.22.71</ecNumber>
    </submittedName>
</protein>
<keyword evidence="3" id="KW-0812">Transmembrane</keyword>
<evidence type="ECO:0000313" key="4">
    <source>
        <dbReference type="EMBL" id="MCR0231546.1"/>
    </source>
</evidence>
<evidence type="ECO:0000256" key="1">
    <source>
        <dbReference type="ARBA" id="ARBA00022801"/>
    </source>
</evidence>
<dbReference type="InterPro" id="IPR023365">
    <property type="entry name" value="Sortase_dom-sf"/>
</dbReference>
<dbReference type="InterPro" id="IPR005754">
    <property type="entry name" value="Sortase"/>
</dbReference>
<keyword evidence="1 4" id="KW-0378">Hydrolase</keyword>
<name>A0AAP2UJJ4_CLOIN</name>
<dbReference type="NCBIfam" id="TIGR03064">
    <property type="entry name" value="sortase_srtB"/>
    <property type="match status" value="1"/>
</dbReference>
<organism evidence="4 5">
    <name type="scientific">Clostridium innocuum</name>
    <dbReference type="NCBI Taxonomy" id="1522"/>
    <lineage>
        <taxon>Bacteria</taxon>
        <taxon>Bacillati</taxon>
        <taxon>Bacillota</taxon>
        <taxon>Clostridia</taxon>
        <taxon>Eubacteriales</taxon>
        <taxon>Clostridiaceae</taxon>
        <taxon>Clostridium</taxon>
    </lineage>
</organism>
<feature type="transmembrane region" description="Helical" evidence="3">
    <location>
        <begin position="12"/>
        <end position="37"/>
    </location>
</feature>
<dbReference type="Gene3D" id="2.40.260.10">
    <property type="entry name" value="Sortase"/>
    <property type="match status" value="1"/>
</dbReference>
<dbReference type="SUPFAM" id="SSF63817">
    <property type="entry name" value="Sortase"/>
    <property type="match status" value="1"/>
</dbReference>
<feature type="active site" description="Acyl-thioester intermediate" evidence="2">
    <location>
        <position position="229"/>
    </location>
</feature>
<dbReference type="EMBL" id="JAKTMA010000003">
    <property type="protein sequence ID" value="MCR0231546.1"/>
    <property type="molecule type" value="Genomic_DNA"/>
</dbReference>
<evidence type="ECO:0000256" key="3">
    <source>
        <dbReference type="SAM" id="Phobius"/>
    </source>
</evidence>
<keyword evidence="3" id="KW-0472">Membrane</keyword>
<dbReference type="AlphaFoldDB" id="A0AAP2UJJ4"/>
<dbReference type="CDD" id="cd05826">
    <property type="entry name" value="Sortase_B"/>
    <property type="match status" value="1"/>
</dbReference>
<proteinExistence type="predicted"/>
<dbReference type="GO" id="GO:0016787">
    <property type="term" value="F:hydrolase activity"/>
    <property type="evidence" value="ECO:0007669"/>
    <property type="project" value="UniProtKB-KW"/>
</dbReference>
<reference evidence="4" key="1">
    <citation type="journal article" date="2022" name="Clin. Infect. Dis.">
        <title>Association between Clostridium innocuum and antibiotic-associated diarrhea in adults and children: A cross-sectional study and comparative genomics analysis.</title>
        <authorList>
            <person name="Cherny K.E."/>
            <person name="Muscat E.B."/>
            <person name="Balaji A."/>
            <person name="Mukherjee J."/>
            <person name="Ozer E.A."/>
            <person name="Angarone M.P."/>
            <person name="Hauser A.R."/>
            <person name="Sichel J.S."/>
            <person name="Amponsah E."/>
            <person name="Kociolek L.K."/>
        </authorList>
    </citation>
    <scope>NUCLEOTIDE SEQUENCE</scope>
    <source>
        <strain evidence="4">NU1-AC-029v</strain>
    </source>
</reference>
<sequence length="277" mass="32287">MYKSIFEVKKIIYGFLFLLSIVVFMISACKLISIYFLNYQERKEKDAVQEVAKVPKNLEKENFTIDWKALKKKNPDVVGWILIPDTDISYPIVQGSDNSYYLNHTFEKKENYAGSIFMDAGVDASFQDRNTTIYGHNVKHGTMFAELENFKEQTFFEKHPYLYIFTEKQNYRCEIFSMYTTAATSASYRLQYADDADFKGYVDMVKELSDFKRKVSVKRRDRIVSLSTCSYERNGQPDELRYLLHAKLVPKLQSSQASVLTLKTTSRRSPLNPGNKR</sequence>
<evidence type="ECO:0000256" key="2">
    <source>
        <dbReference type="PIRSR" id="PIRSR605754-1"/>
    </source>
</evidence>
<dbReference type="Pfam" id="PF04203">
    <property type="entry name" value="Sortase"/>
    <property type="match status" value="1"/>
</dbReference>
<gene>
    <name evidence="4" type="primary">srtB</name>
    <name evidence="4" type="ORF">MKC95_02020</name>
</gene>
<dbReference type="Proteomes" id="UP001203972">
    <property type="component" value="Unassembled WGS sequence"/>
</dbReference>
<feature type="active site" description="Proton donor/acceptor" evidence="2">
    <location>
        <position position="136"/>
    </location>
</feature>
<dbReference type="EC" id="3.4.22.71" evidence="4"/>
<dbReference type="InterPro" id="IPR009835">
    <property type="entry name" value="SrtB"/>
</dbReference>
<accession>A0AAP2UJJ4</accession>